<dbReference type="InterPro" id="IPR004453">
    <property type="entry name" value="QueG"/>
</dbReference>
<evidence type="ECO:0000256" key="3">
    <source>
        <dbReference type="ARBA" id="ARBA00022694"/>
    </source>
</evidence>
<dbReference type="KEGG" id="pcon:B0A89_07615"/>
<gene>
    <name evidence="11" type="ORF">B0A89_07615</name>
</gene>
<dbReference type="STRING" id="1945662.B0A89_07615"/>
<evidence type="ECO:0000256" key="5">
    <source>
        <dbReference type="ARBA" id="ARBA00022785"/>
    </source>
</evidence>
<accession>A0A1W6CXF2</accession>
<dbReference type="Pfam" id="PF13484">
    <property type="entry name" value="Fer4_16"/>
    <property type="match status" value="1"/>
</dbReference>
<organism evidence="11 12">
    <name type="scientific">Paracoccus contaminans</name>
    <dbReference type="NCBI Taxonomy" id="1945662"/>
    <lineage>
        <taxon>Bacteria</taxon>
        <taxon>Pseudomonadati</taxon>
        <taxon>Pseudomonadota</taxon>
        <taxon>Alphaproteobacteria</taxon>
        <taxon>Rhodobacterales</taxon>
        <taxon>Paracoccaceae</taxon>
        <taxon>Paracoccus</taxon>
    </lineage>
</organism>
<keyword evidence="8" id="KW-0411">Iron-sulfur</keyword>
<feature type="region of interest" description="Disordered" evidence="9">
    <location>
        <begin position="1"/>
        <end position="24"/>
    </location>
</feature>
<dbReference type="InterPro" id="IPR017900">
    <property type="entry name" value="4Fe4S_Fe_S_CS"/>
</dbReference>
<dbReference type="PANTHER" id="PTHR30002">
    <property type="entry name" value="EPOXYQUEUOSINE REDUCTASE"/>
    <property type="match status" value="1"/>
</dbReference>
<dbReference type="InterPro" id="IPR017896">
    <property type="entry name" value="4Fe4S_Fe-S-bd"/>
</dbReference>
<evidence type="ECO:0000256" key="7">
    <source>
        <dbReference type="ARBA" id="ARBA00023004"/>
    </source>
</evidence>
<dbReference type="PROSITE" id="PS00198">
    <property type="entry name" value="4FE4S_FER_1"/>
    <property type="match status" value="1"/>
</dbReference>
<dbReference type="NCBIfam" id="TIGR00276">
    <property type="entry name" value="tRNA epoxyqueuosine(34) reductase QueG"/>
    <property type="match status" value="1"/>
</dbReference>
<feature type="compositionally biased region" description="Low complexity" evidence="9">
    <location>
        <begin position="1"/>
        <end position="13"/>
    </location>
</feature>
<keyword evidence="5" id="KW-0671">Queuosine biosynthesis</keyword>
<dbReference type="InterPro" id="IPR013542">
    <property type="entry name" value="QueG_DUF1730"/>
</dbReference>
<name>A0A1W6CXF2_9RHOB</name>
<dbReference type="Proteomes" id="UP000193017">
    <property type="component" value="Chromosome"/>
</dbReference>
<dbReference type="GO" id="GO:0052693">
    <property type="term" value="F:epoxyqueuosine reductase activity"/>
    <property type="evidence" value="ECO:0007669"/>
    <property type="project" value="TreeGrafter"/>
</dbReference>
<proteinExistence type="predicted"/>
<keyword evidence="4" id="KW-0479">Metal-binding</keyword>
<dbReference type="GO" id="GO:0008616">
    <property type="term" value="P:tRNA queuosine(34) biosynthetic process"/>
    <property type="evidence" value="ECO:0007669"/>
    <property type="project" value="UniProtKB-KW"/>
</dbReference>
<sequence length="365" mass="39510">MRSSTSRPQGGAAPRPPGADSPRDISVQKKDLVAQALAEGFSAVRVTTPDAVPQAAARLAAFVAAGRHGQMGWMAERMNWRGDPAALWPEARAVIMLAEAYTPPHDPREDLARPGRGAVSVYAQGRDYHDIVKARLKRVGRWLIDRAGGEIKVFVDTAPVMEKPLAQAAGLGWQGKHTNLLSRALGNWFFLGAIFTTLPLLPDPPEAEHCGSCRACLDACPTDAFPAPFQLDARRCISYLTIEHRGPVDEGLRPLMGNRIYGCDDCLAACPWNKFAVAAGEMRYHGPHRAPLLEDLAVLDDAGFRARFAGSPIKRIGRDRMVRNVLYAMGNSGMARLRPLAQGLAEDADPAVRDAARWAAGRLAG</sequence>
<evidence type="ECO:0000256" key="6">
    <source>
        <dbReference type="ARBA" id="ARBA00023002"/>
    </source>
</evidence>
<evidence type="ECO:0000256" key="8">
    <source>
        <dbReference type="ARBA" id="ARBA00023014"/>
    </source>
</evidence>
<keyword evidence="2" id="KW-0963">Cytoplasm</keyword>
<evidence type="ECO:0000256" key="1">
    <source>
        <dbReference type="ARBA" id="ARBA00022485"/>
    </source>
</evidence>
<dbReference type="Gene3D" id="3.30.70.20">
    <property type="match status" value="1"/>
</dbReference>
<dbReference type="PANTHER" id="PTHR30002:SF4">
    <property type="entry name" value="EPOXYQUEUOSINE REDUCTASE"/>
    <property type="match status" value="1"/>
</dbReference>
<evidence type="ECO:0000313" key="12">
    <source>
        <dbReference type="Proteomes" id="UP000193017"/>
    </source>
</evidence>
<keyword evidence="6" id="KW-0560">Oxidoreductase</keyword>
<keyword evidence="1" id="KW-0004">4Fe-4S</keyword>
<reference evidence="11 12" key="1">
    <citation type="submission" date="2017-03" db="EMBL/GenBank/DDBJ databases">
        <title>Genome sequence of Paracoccus contaminans isolated from a water microcosm.</title>
        <authorList>
            <person name="Aurass P."/>
            <person name="Karste S."/>
            <person name="Trost E."/>
            <person name="Glaeser S.P."/>
            <person name="Kaempfer P."/>
            <person name="Flieger A."/>
        </authorList>
    </citation>
    <scope>NUCLEOTIDE SEQUENCE [LARGE SCALE GENOMIC DNA]</scope>
    <source>
        <strain evidence="12">RKI 16-01929T\LMG 29738T\CCM 8701T\CIP 111112T</strain>
    </source>
</reference>
<evidence type="ECO:0000256" key="4">
    <source>
        <dbReference type="ARBA" id="ARBA00022723"/>
    </source>
</evidence>
<evidence type="ECO:0000256" key="9">
    <source>
        <dbReference type="SAM" id="MobiDB-lite"/>
    </source>
</evidence>
<evidence type="ECO:0000259" key="10">
    <source>
        <dbReference type="PROSITE" id="PS51379"/>
    </source>
</evidence>
<protein>
    <submittedName>
        <fullName evidence="11">tRNA epoxyqueuosine(34) reductase QueG</fullName>
    </submittedName>
</protein>
<dbReference type="PROSITE" id="PS51379">
    <property type="entry name" value="4FE4S_FER_2"/>
    <property type="match status" value="1"/>
</dbReference>
<dbReference type="GO" id="GO:0046872">
    <property type="term" value="F:metal ion binding"/>
    <property type="evidence" value="ECO:0007669"/>
    <property type="project" value="UniProtKB-KW"/>
</dbReference>
<dbReference type="SUPFAM" id="SSF46548">
    <property type="entry name" value="alpha-helical ferredoxin"/>
    <property type="match status" value="1"/>
</dbReference>
<keyword evidence="3" id="KW-0819">tRNA processing</keyword>
<dbReference type="GO" id="GO:0051539">
    <property type="term" value="F:4 iron, 4 sulfur cluster binding"/>
    <property type="evidence" value="ECO:0007669"/>
    <property type="project" value="UniProtKB-KW"/>
</dbReference>
<dbReference type="OrthoDB" id="9784571at2"/>
<keyword evidence="7" id="KW-0408">Iron</keyword>
<feature type="domain" description="4Fe-4S ferredoxin-type" evidence="10">
    <location>
        <begin position="197"/>
        <end position="230"/>
    </location>
</feature>
<evidence type="ECO:0000256" key="2">
    <source>
        <dbReference type="ARBA" id="ARBA00022490"/>
    </source>
</evidence>
<dbReference type="EMBL" id="CP020612">
    <property type="protein sequence ID" value="ARJ69515.1"/>
    <property type="molecule type" value="Genomic_DNA"/>
</dbReference>
<dbReference type="AlphaFoldDB" id="A0A1W6CXF2"/>
<evidence type="ECO:0000313" key="11">
    <source>
        <dbReference type="EMBL" id="ARJ69515.1"/>
    </source>
</evidence>
<keyword evidence="12" id="KW-1185">Reference proteome</keyword>
<dbReference type="Pfam" id="PF08331">
    <property type="entry name" value="QueG_DUF1730"/>
    <property type="match status" value="1"/>
</dbReference>